<comment type="caution">
    <text evidence="3">The sequence shown here is derived from an EMBL/GenBank/DDBJ whole genome shotgun (WGS) entry which is preliminary data.</text>
</comment>
<feature type="signal peptide" evidence="1">
    <location>
        <begin position="1"/>
        <end position="22"/>
    </location>
</feature>
<accession>A0A4R6R8D9</accession>
<dbReference type="InterPro" id="IPR016097">
    <property type="entry name" value="DUF695"/>
</dbReference>
<reference evidence="3 4" key="1">
    <citation type="submission" date="2019-03" db="EMBL/GenBank/DDBJ databases">
        <title>Genomic Encyclopedia of Type Strains, Phase IV (KMG-IV): sequencing the most valuable type-strain genomes for metagenomic binning, comparative biology and taxonomic classification.</title>
        <authorList>
            <person name="Goeker M."/>
        </authorList>
    </citation>
    <scope>NUCLEOTIDE SEQUENCE [LARGE SCALE GENOMIC DNA]</scope>
    <source>
        <strain evidence="3 4">DSM 11901</strain>
    </source>
</reference>
<evidence type="ECO:0000313" key="3">
    <source>
        <dbReference type="EMBL" id="TDP82290.1"/>
    </source>
</evidence>
<feature type="chain" id="PRO_5020623178" evidence="1">
    <location>
        <begin position="23"/>
        <end position="161"/>
    </location>
</feature>
<dbReference type="OrthoDB" id="117129at2"/>
<protein>
    <submittedName>
        <fullName evidence="3">Uncharacterized protein DUF695</fullName>
    </submittedName>
</protein>
<dbReference type="Pfam" id="PF05117">
    <property type="entry name" value="DUF695"/>
    <property type="match status" value="1"/>
</dbReference>
<dbReference type="EMBL" id="SNXW01000006">
    <property type="protein sequence ID" value="TDP82290.1"/>
    <property type="molecule type" value="Genomic_DNA"/>
</dbReference>
<evidence type="ECO:0000256" key="1">
    <source>
        <dbReference type="SAM" id="SignalP"/>
    </source>
</evidence>
<name>A0A4R6R8D9_9BURK</name>
<keyword evidence="4" id="KW-1185">Reference proteome</keyword>
<evidence type="ECO:0000313" key="4">
    <source>
        <dbReference type="Proteomes" id="UP000294593"/>
    </source>
</evidence>
<dbReference type="RefSeq" id="WP_133609559.1">
    <property type="nucleotide sequence ID" value="NZ_SNXW01000006.1"/>
</dbReference>
<sequence length="161" mass="18031">MKPIVTSLLLFVSLTLGTGAFAQTWATAQSRNPSNGRVIVFRYVQTFASGFSKAQQPIRVIVTWQYTSENGMPTPAERQRMDALEDLLAPAVEATGVATLALVSTGEGLREWTYYAKSEQVFLGKVNQALQRHPKFPIDIHVAQDKAWRTYEQFVQQVQKP</sequence>
<proteinExistence type="predicted"/>
<dbReference type="Proteomes" id="UP000294593">
    <property type="component" value="Unassembled WGS sequence"/>
</dbReference>
<gene>
    <name evidence="3" type="ORF">EV672_106253</name>
</gene>
<organism evidence="3 4">
    <name type="scientific">Aquabacterium commune</name>
    <dbReference type="NCBI Taxonomy" id="70586"/>
    <lineage>
        <taxon>Bacteria</taxon>
        <taxon>Pseudomonadati</taxon>
        <taxon>Pseudomonadota</taxon>
        <taxon>Betaproteobacteria</taxon>
        <taxon>Burkholderiales</taxon>
        <taxon>Aquabacterium</taxon>
    </lineage>
</organism>
<feature type="domain" description="DUF695" evidence="2">
    <location>
        <begin position="25"/>
        <end position="154"/>
    </location>
</feature>
<evidence type="ECO:0000259" key="2">
    <source>
        <dbReference type="Pfam" id="PF05117"/>
    </source>
</evidence>
<keyword evidence="1" id="KW-0732">Signal</keyword>
<dbReference type="AlphaFoldDB" id="A0A4R6R8D9"/>